<dbReference type="PROSITE" id="PS51497">
    <property type="entry name" value="UMA"/>
    <property type="match status" value="1"/>
</dbReference>
<dbReference type="GO" id="GO:0043162">
    <property type="term" value="P:ubiquitin-dependent protein catabolic process via the multivesicular body sorting pathway"/>
    <property type="evidence" value="ECO:0007669"/>
    <property type="project" value="InterPro"/>
</dbReference>
<dbReference type="SMART" id="SM00165">
    <property type="entry name" value="UBA"/>
    <property type="match status" value="1"/>
</dbReference>
<evidence type="ECO:0000259" key="2">
    <source>
        <dbReference type="PROSITE" id="PS50030"/>
    </source>
</evidence>
<name>A0A8D8ZNC0_9HEMI</name>
<feature type="domain" description="UMA" evidence="3">
    <location>
        <begin position="23"/>
        <end position="68"/>
    </location>
</feature>
<reference evidence="4" key="1">
    <citation type="submission" date="2021-05" db="EMBL/GenBank/DDBJ databases">
        <authorList>
            <person name="Alioto T."/>
            <person name="Alioto T."/>
            <person name="Gomez Garrido J."/>
        </authorList>
    </citation>
    <scope>NUCLEOTIDE SEQUENCE</scope>
</reference>
<dbReference type="InterPro" id="IPR038870">
    <property type="entry name" value="UBAP1"/>
</dbReference>
<feature type="region of interest" description="Disordered" evidence="1">
    <location>
        <begin position="412"/>
        <end position="554"/>
    </location>
</feature>
<dbReference type="PANTHER" id="PTHR15960:SF5">
    <property type="entry name" value="LD44032P"/>
    <property type="match status" value="1"/>
</dbReference>
<protein>
    <recommendedName>
        <fullName evidence="5">UBA domain-containing protein</fullName>
    </recommendedName>
</protein>
<dbReference type="PROSITE" id="PS50030">
    <property type="entry name" value="UBA"/>
    <property type="match status" value="1"/>
</dbReference>
<feature type="domain" description="UBA" evidence="2">
    <location>
        <begin position="713"/>
        <end position="755"/>
    </location>
</feature>
<feature type="compositionally biased region" description="Low complexity" evidence="1">
    <location>
        <begin position="412"/>
        <end position="438"/>
    </location>
</feature>
<dbReference type="InterPro" id="IPR042575">
    <property type="entry name" value="UBAP1_C"/>
</dbReference>
<evidence type="ECO:0008006" key="5">
    <source>
        <dbReference type="Google" id="ProtNLM"/>
    </source>
</evidence>
<dbReference type="AlphaFoldDB" id="A0A8D8ZNC0"/>
<dbReference type="InterPro" id="IPR009060">
    <property type="entry name" value="UBA-like_sf"/>
</dbReference>
<dbReference type="InterPro" id="IPR023340">
    <property type="entry name" value="UMA"/>
</dbReference>
<dbReference type="GO" id="GO:0000813">
    <property type="term" value="C:ESCRT I complex"/>
    <property type="evidence" value="ECO:0007669"/>
    <property type="project" value="InterPro"/>
</dbReference>
<feature type="region of interest" description="Disordered" evidence="1">
    <location>
        <begin position="98"/>
        <end position="167"/>
    </location>
</feature>
<dbReference type="EMBL" id="HBUF01526761">
    <property type="protein sequence ID" value="CAG6750467.1"/>
    <property type="molecule type" value="Transcribed_RNA"/>
</dbReference>
<dbReference type="InterPro" id="IPR015940">
    <property type="entry name" value="UBA"/>
</dbReference>
<dbReference type="Gene3D" id="1.20.120.1920">
    <property type="entry name" value="UBAP1 SOUBA domain"/>
    <property type="match status" value="1"/>
</dbReference>
<evidence type="ECO:0000313" key="4">
    <source>
        <dbReference type="EMBL" id="CAG6750467.1"/>
    </source>
</evidence>
<sequence length="755" mass="84571">MSGVLIHHSTGRSSSVYSFQGIMNAVSVKISERYRPPRKITVSSGVLQRKKHEDLSFMYNFSLEESIASKMHQMKQLRTESKQTLKKHLASYHQAIQNEQFTNSEDETRSVEEEDNVSTVVQDVTAPPHPMSPVPNHMQHQYEPTDSPILSPVPFEQSNSHQAPGYRNNLEMSEFSNSSQVPIRCPIQYSNPPRTPVCSPVQFMHGQDSPDPTKATCLPYAQSHLDHSPPIIHTHPNYVSNSTSYPVHPTNSANTVPYSTYSMAVPTSVPNTYMNTVPHSSVPSNPIPYSRHYSVPQSNNYVTTSSSLGSPVVHSCTAPDIHALTGGSGPPNHGYAPRFSASVLQPTHLLANLQNRTVTKDKQKQVNVQDFENDTSSPFDNVELKSINDIEELRHVLEQTVMIQQQLQQQHEANLQQMQHHQDQQYHGQQDQQQMQHQASQFKPYPPHYAPNYRYEPPPPSHQYKSTQTSLPHPHPSYIPPTQSQSFPSLNHNESSPPFHTLTHQGGSHPINPAFIPHSRHHFPPSQPYGPPQSNTMLPAQPHGPPQSNNIPVSEQQHDNAYSQISSEMRERSSRESCDVPRVPSILCQLRDELKRKQEERLSQPEISSPPPSASTPSACDTIIQPTPSPLQVSHLDNPYLSLPASSQTLVDQITEMGFLQSRSARACAQFGPHQEKIIEFLIQVLSLEERFPSLSGTDECELCLLQFKCDMSATGQFLSHVVNLMRLGFDAHRVVRALRSAGNSEERALDILVS</sequence>
<evidence type="ECO:0000256" key="1">
    <source>
        <dbReference type="SAM" id="MobiDB-lite"/>
    </source>
</evidence>
<dbReference type="SUPFAM" id="SSF46934">
    <property type="entry name" value="UBA-like"/>
    <property type="match status" value="1"/>
</dbReference>
<organism evidence="4">
    <name type="scientific">Cacopsylla melanoneura</name>
    <dbReference type="NCBI Taxonomy" id="428564"/>
    <lineage>
        <taxon>Eukaryota</taxon>
        <taxon>Metazoa</taxon>
        <taxon>Ecdysozoa</taxon>
        <taxon>Arthropoda</taxon>
        <taxon>Hexapoda</taxon>
        <taxon>Insecta</taxon>
        <taxon>Pterygota</taxon>
        <taxon>Neoptera</taxon>
        <taxon>Paraneoptera</taxon>
        <taxon>Hemiptera</taxon>
        <taxon>Sternorrhyncha</taxon>
        <taxon>Psylloidea</taxon>
        <taxon>Psyllidae</taxon>
        <taxon>Psyllinae</taxon>
        <taxon>Cacopsylla</taxon>
    </lineage>
</organism>
<dbReference type="Pfam" id="PF00627">
    <property type="entry name" value="UBA"/>
    <property type="match status" value="1"/>
</dbReference>
<feature type="region of interest" description="Disordered" evidence="1">
    <location>
        <begin position="598"/>
        <end position="618"/>
    </location>
</feature>
<feature type="compositionally biased region" description="Polar residues" evidence="1">
    <location>
        <begin position="480"/>
        <end position="506"/>
    </location>
</feature>
<dbReference type="PANTHER" id="PTHR15960">
    <property type="entry name" value="LD44032P"/>
    <property type="match status" value="1"/>
</dbReference>
<accession>A0A8D8ZNC0</accession>
<evidence type="ECO:0000259" key="3">
    <source>
        <dbReference type="PROSITE" id="PS51497"/>
    </source>
</evidence>
<dbReference type="GO" id="GO:0043130">
    <property type="term" value="F:ubiquitin binding"/>
    <property type="evidence" value="ECO:0007669"/>
    <property type="project" value="InterPro"/>
</dbReference>
<proteinExistence type="predicted"/>